<dbReference type="SUPFAM" id="SSF53738">
    <property type="entry name" value="Phosphoglucomutase, first 3 domains"/>
    <property type="match status" value="3"/>
</dbReference>
<dbReference type="InterPro" id="IPR005844">
    <property type="entry name" value="A-D-PHexomutase_a/b/a-I"/>
</dbReference>
<dbReference type="Pfam" id="PF02878">
    <property type="entry name" value="PGM_PMM_I"/>
    <property type="match status" value="1"/>
</dbReference>
<dbReference type="PANTHER" id="PTHR42946:SF1">
    <property type="entry name" value="PHOSPHOGLUCOMUTASE (ALPHA-D-GLUCOSE-1,6-BISPHOSPHATE-DEPENDENT)"/>
    <property type="match status" value="1"/>
</dbReference>
<evidence type="ECO:0000259" key="11">
    <source>
        <dbReference type="Pfam" id="PF02880"/>
    </source>
</evidence>
<feature type="domain" description="Alpha-D-phosphohexomutase alpha/beta/alpha" evidence="11">
    <location>
        <begin position="260"/>
        <end position="378"/>
    </location>
</feature>
<dbReference type="Pfam" id="PF00408">
    <property type="entry name" value="PGM_PMM_IV"/>
    <property type="match status" value="1"/>
</dbReference>
<comment type="similarity">
    <text evidence="2 7">Belongs to the phosphohexose mutase family.</text>
</comment>
<name>A0ABY6IU83_9HYPH</name>
<gene>
    <name evidence="12" type="ORF">OF122_02500</name>
</gene>
<dbReference type="InterPro" id="IPR005846">
    <property type="entry name" value="A-D-PHexomutase_a/b/a-III"/>
</dbReference>
<dbReference type="Pfam" id="PF02879">
    <property type="entry name" value="PGM_PMM_II"/>
    <property type="match status" value="1"/>
</dbReference>
<organism evidence="12 13">
    <name type="scientific">Pelagibacterium flavum</name>
    <dbReference type="NCBI Taxonomy" id="2984530"/>
    <lineage>
        <taxon>Bacteria</taxon>
        <taxon>Pseudomonadati</taxon>
        <taxon>Pseudomonadota</taxon>
        <taxon>Alphaproteobacteria</taxon>
        <taxon>Hyphomicrobiales</taxon>
        <taxon>Devosiaceae</taxon>
        <taxon>Pelagibacterium</taxon>
    </lineage>
</organism>
<keyword evidence="6" id="KW-0413">Isomerase</keyword>
<evidence type="ECO:0000256" key="7">
    <source>
        <dbReference type="RuleBase" id="RU004326"/>
    </source>
</evidence>
<feature type="domain" description="Alpha-D-phosphohexomutase C-terminal" evidence="8">
    <location>
        <begin position="415"/>
        <end position="468"/>
    </location>
</feature>
<accession>A0ABY6IU83</accession>
<dbReference type="EMBL" id="CP107716">
    <property type="protein sequence ID" value="UYQ74192.1"/>
    <property type="molecule type" value="Genomic_DNA"/>
</dbReference>
<feature type="domain" description="Alpha-D-phosphohexomutase alpha/beta/alpha" evidence="9">
    <location>
        <begin position="9"/>
        <end position="130"/>
    </location>
</feature>
<keyword evidence="13" id="KW-1185">Reference proteome</keyword>
<evidence type="ECO:0000256" key="5">
    <source>
        <dbReference type="ARBA" id="ARBA00022842"/>
    </source>
</evidence>
<evidence type="ECO:0000259" key="10">
    <source>
        <dbReference type="Pfam" id="PF02879"/>
    </source>
</evidence>
<evidence type="ECO:0000256" key="3">
    <source>
        <dbReference type="ARBA" id="ARBA00022553"/>
    </source>
</evidence>
<evidence type="ECO:0000256" key="4">
    <source>
        <dbReference type="ARBA" id="ARBA00022723"/>
    </source>
</evidence>
<keyword evidence="3" id="KW-0597">Phosphoprotein</keyword>
<evidence type="ECO:0000313" key="13">
    <source>
        <dbReference type="Proteomes" id="UP001163882"/>
    </source>
</evidence>
<keyword evidence="4 7" id="KW-0479">Metal-binding</keyword>
<reference evidence="12" key="1">
    <citation type="submission" date="2022-10" db="EMBL/GenBank/DDBJ databases">
        <title>YIM 151497 complete genome.</title>
        <authorList>
            <person name="Chen X."/>
        </authorList>
    </citation>
    <scope>NUCLEOTIDE SEQUENCE</scope>
    <source>
        <strain evidence="12">YIM 151497</strain>
    </source>
</reference>
<dbReference type="InterPro" id="IPR036900">
    <property type="entry name" value="A-D-PHexomutase_C_sf"/>
</dbReference>
<dbReference type="InterPro" id="IPR005843">
    <property type="entry name" value="A-D-PHexomutase_C"/>
</dbReference>
<dbReference type="Proteomes" id="UP001163882">
    <property type="component" value="Chromosome"/>
</dbReference>
<dbReference type="PROSITE" id="PS00710">
    <property type="entry name" value="PGM_PMM"/>
    <property type="match status" value="1"/>
</dbReference>
<dbReference type="InterPro" id="IPR016055">
    <property type="entry name" value="A-D-PHexomutase_a/b/a-I/II/III"/>
</dbReference>
<evidence type="ECO:0000256" key="2">
    <source>
        <dbReference type="ARBA" id="ARBA00010231"/>
    </source>
</evidence>
<evidence type="ECO:0000259" key="9">
    <source>
        <dbReference type="Pfam" id="PF02878"/>
    </source>
</evidence>
<proteinExistence type="inferred from homology"/>
<dbReference type="RefSeq" id="WP_264227735.1">
    <property type="nucleotide sequence ID" value="NZ_CP107716.1"/>
</dbReference>
<evidence type="ECO:0000256" key="1">
    <source>
        <dbReference type="ARBA" id="ARBA00001946"/>
    </source>
</evidence>
<keyword evidence="5 7" id="KW-0460">Magnesium</keyword>
<dbReference type="SUPFAM" id="SSF55957">
    <property type="entry name" value="Phosphoglucomutase, C-terminal domain"/>
    <property type="match status" value="1"/>
</dbReference>
<evidence type="ECO:0000313" key="12">
    <source>
        <dbReference type="EMBL" id="UYQ74192.1"/>
    </source>
</evidence>
<dbReference type="Gene3D" id="3.40.120.10">
    <property type="entry name" value="Alpha-D-Glucose-1,6-Bisphosphate, subunit A, domain 3"/>
    <property type="match status" value="3"/>
</dbReference>
<dbReference type="Pfam" id="PF02880">
    <property type="entry name" value="PGM_PMM_III"/>
    <property type="match status" value="1"/>
</dbReference>
<protein>
    <submittedName>
        <fullName evidence="12">Phosphomannomutase</fullName>
    </submittedName>
</protein>
<feature type="domain" description="Alpha-D-phosphohexomutase alpha/beta/alpha" evidence="10">
    <location>
        <begin position="159"/>
        <end position="256"/>
    </location>
</feature>
<evidence type="ECO:0000259" key="8">
    <source>
        <dbReference type="Pfam" id="PF00408"/>
    </source>
</evidence>
<dbReference type="PANTHER" id="PTHR42946">
    <property type="entry name" value="PHOSPHOHEXOSE MUTASE"/>
    <property type="match status" value="1"/>
</dbReference>
<dbReference type="Gene3D" id="3.30.310.50">
    <property type="entry name" value="Alpha-D-phosphohexomutase, C-terminal domain"/>
    <property type="match status" value="1"/>
</dbReference>
<dbReference type="InterPro" id="IPR016066">
    <property type="entry name" value="A-D-PHexomutase_CS"/>
</dbReference>
<dbReference type="InterPro" id="IPR050060">
    <property type="entry name" value="Phosphoglucosamine_mutase"/>
</dbReference>
<evidence type="ECO:0000256" key="6">
    <source>
        <dbReference type="ARBA" id="ARBA00023235"/>
    </source>
</evidence>
<comment type="cofactor">
    <cofactor evidence="1">
        <name>Mg(2+)</name>
        <dbReference type="ChEBI" id="CHEBI:18420"/>
    </cofactor>
</comment>
<sequence>MTALLPCAVKFGTSGLRGRASAFTPDLVGAYVRGFLETACSVADTRDVAIGADLRSSSRAIAAMVAGAVAASGWRPIYGGAVPTPALAAYALKRDIAAIMVTGSHIPPDYNGLKFYRPDGELLKSDEAPIGAAAENVLAAGWTFVPADLPAVEEKVAQEYTDRFISSFSSSSLSGLRIGVFAHSAVGRDLLADILESLGAECFCFGHLEDFVAVDTEAVSADHMDQMRHALNTHGLDAVVSTDGDGDRPLLLDESGQQINGDVLGALTARFLGANTVVTPLTSTSGIELSGWFETVIRTRIGSPFVVEAMNQAMARGDDSVVGFEANGGFLVQTAFSLDDGVVDPLPTRDAVLPIVAVLASSKASGDPVSRLAASLPPRVMKAARLKDIAPQEGTRFCLIMAGSLEARKAFAPILSNLLAIDTTDGTRLSLADGSIVHFRQSGNAPELRCYVETDTVEATDRLLETMMARLNHHFGRRE</sequence>
<dbReference type="InterPro" id="IPR005845">
    <property type="entry name" value="A-D-PHexomutase_a/b/a-II"/>
</dbReference>